<dbReference type="SMART" id="SM00244">
    <property type="entry name" value="PHB"/>
    <property type="match status" value="1"/>
</dbReference>
<reference evidence="9 10" key="1">
    <citation type="submission" date="2020-06" db="EMBL/GenBank/DDBJ databases">
        <authorList>
            <consortium name="Wellcome Sanger Institute Data Sharing"/>
        </authorList>
    </citation>
    <scope>NUCLEOTIDE SEQUENCE [LARGE SCALE GENOMIC DNA]</scope>
</reference>
<name>A0AAY4BM07_9TELE</name>
<dbReference type="AlphaFoldDB" id="A0AAY4BM07"/>
<dbReference type="Gene3D" id="3.30.479.30">
    <property type="entry name" value="Band 7 domain"/>
    <property type="match status" value="1"/>
</dbReference>
<evidence type="ECO:0000256" key="7">
    <source>
        <dbReference type="SAM" id="Phobius"/>
    </source>
</evidence>
<dbReference type="Ensembl" id="ENSDCDT00010023142.1">
    <property type="protein sequence ID" value="ENSDCDP00010021136.1"/>
    <property type="gene ID" value="ENSDCDG00010010304.1"/>
</dbReference>
<feature type="transmembrane region" description="Helical" evidence="7">
    <location>
        <begin position="121"/>
        <end position="141"/>
    </location>
</feature>
<dbReference type="RefSeq" id="XP_028856956.1">
    <property type="nucleotide sequence ID" value="XM_029001123.1"/>
</dbReference>
<feature type="domain" description="Band 7" evidence="8">
    <location>
        <begin position="141"/>
        <end position="300"/>
    </location>
</feature>
<evidence type="ECO:0000256" key="3">
    <source>
        <dbReference type="ARBA" id="ARBA00023136"/>
    </source>
</evidence>
<evidence type="ECO:0000256" key="5">
    <source>
        <dbReference type="ARBA" id="ARBA00071670"/>
    </source>
</evidence>
<dbReference type="PANTHER" id="PTHR10264">
    <property type="entry name" value="BAND 7 PROTEIN-RELATED"/>
    <property type="match status" value="1"/>
</dbReference>
<protein>
    <recommendedName>
        <fullName evidence="5">Podocin</fullName>
    </recommendedName>
</protein>
<reference evidence="9" key="3">
    <citation type="submission" date="2025-09" db="UniProtKB">
        <authorList>
            <consortium name="Ensembl"/>
        </authorList>
    </citation>
    <scope>IDENTIFICATION</scope>
</reference>
<dbReference type="Proteomes" id="UP000694580">
    <property type="component" value="Chromosome 13"/>
</dbReference>
<gene>
    <name evidence="9" type="primary">NPHS2</name>
</gene>
<dbReference type="InterPro" id="IPR001972">
    <property type="entry name" value="Stomatin_HflK_fam"/>
</dbReference>
<comment type="function">
    <text evidence="4">Plays a role in the regulation of glomerular permeability, acting probably as a linker between the plasma membrane and the cytoskeleton.</text>
</comment>
<dbReference type="Gene3D" id="6.10.250.2090">
    <property type="match status" value="1"/>
</dbReference>
<feature type="region of interest" description="Disordered" evidence="6">
    <location>
        <begin position="1"/>
        <end position="86"/>
    </location>
</feature>
<evidence type="ECO:0000256" key="1">
    <source>
        <dbReference type="ARBA" id="ARBA00004370"/>
    </source>
</evidence>
<sequence>MAPMTDSGVERRAEVETHPPTSRPLRAQKRDTSPTSKSRHPKNSKPPEPPRRKDKPRKEQAEGENKERQHAESPEKSASTVVNVDTVREKGEVEKDELLGLLETGWQEESVKERYLGPCEILLVVLTVAFIVLFFPLSIWFCMKIVREHERAVVFRLGHLLRRKPRGPGLIFFLPFLDVCYKVDVRLQTLSVPSHTVVTKDLVSVELSAVCYYRIENLSLCYGSLAKVPGVLQGLVQVSDREILAHHTFTEILTERKKIGHKIQVSLDSVACKWGIKVERAEIEDLSLPAELQHNFAAEAEAKRQAQVKVIAAEGERMACEALKASMDALSGSPAALQLRLLQLLHSLQTDRSVVVLALPSDFNSLSNNVSVLSTTTRPGAMSDTNKESGNDSPMM</sequence>
<keyword evidence="7" id="KW-1133">Transmembrane helix</keyword>
<evidence type="ECO:0000256" key="4">
    <source>
        <dbReference type="ARBA" id="ARBA00053394"/>
    </source>
</evidence>
<dbReference type="GO" id="GO:0009898">
    <property type="term" value="C:cytoplasmic side of plasma membrane"/>
    <property type="evidence" value="ECO:0007669"/>
    <property type="project" value="UniProtKB-ARBA"/>
</dbReference>
<dbReference type="InterPro" id="IPR001107">
    <property type="entry name" value="Band_7"/>
</dbReference>
<dbReference type="InterPro" id="IPR043202">
    <property type="entry name" value="Band-7_stomatin-like"/>
</dbReference>
<evidence type="ECO:0000259" key="8">
    <source>
        <dbReference type="SMART" id="SM00244"/>
    </source>
</evidence>
<keyword evidence="10" id="KW-1185">Reference proteome</keyword>
<dbReference type="GeneID" id="114802326"/>
<dbReference type="PANTHER" id="PTHR10264:SF127">
    <property type="entry name" value="PODOCIN"/>
    <property type="match status" value="1"/>
</dbReference>
<comment type="subcellular location">
    <subcellularLocation>
        <location evidence="1">Membrane</location>
    </subcellularLocation>
</comment>
<comment type="similarity">
    <text evidence="2">Belongs to the band 7/mec-2 family.</text>
</comment>
<keyword evidence="7" id="KW-0812">Transmembrane</keyword>
<evidence type="ECO:0000313" key="10">
    <source>
        <dbReference type="Proteomes" id="UP000694580"/>
    </source>
</evidence>
<evidence type="ECO:0000256" key="6">
    <source>
        <dbReference type="SAM" id="MobiDB-lite"/>
    </source>
</evidence>
<dbReference type="PRINTS" id="PR00721">
    <property type="entry name" value="STOMATIN"/>
</dbReference>
<dbReference type="GeneTree" id="ENSGT01030000234614"/>
<organism evidence="9 10">
    <name type="scientific">Denticeps clupeoides</name>
    <name type="common">denticle herring</name>
    <dbReference type="NCBI Taxonomy" id="299321"/>
    <lineage>
        <taxon>Eukaryota</taxon>
        <taxon>Metazoa</taxon>
        <taxon>Chordata</taxon>
        <taxon>Craniata</taxon>
        <taxon>Vertebrata</taxon>
        <taxon>Euteleostomi</taxon>
        <taxon>Actinopterygii</taxon>
        <taxon>Neopterygii</taxon>
        <taxon>Teleostei</taxon>
        <taxon>Clupei</taxon>
        <taxon>Clupeiformes</taxon>
        <taxon>Denticipitoidei</taxon>
        <taxon>Denticipitidae</taxon>
        <taxon>Denticeps</taxon>
    </lineage>
</organism>
<keyword evidence="3 7" id="KW-0472">Membrane</keyword>
<feature type="region of interest" description="Disordered" evidence="6">
    <location>
        <begin position="374"/>
        <end position="396"/>
    </location>
</feature>
<dbReference type="FunFam" id="3.30.479.30:FF:000004">
    <property type="entry name" value="Putative membrane protease family, stomatin"/>
    <property type="match status" value="1"/>
</dbReference>
<evidence type="ECO:0000313" key="9">
    <source>
        <dbReference type="Ensembl" id="ENSDCDP00010021136.1"/>
    </source>
</evidence>
<evidence type="ECO:0000256" key="2">
    <source>
        <dbReference type="ARBA" id="ARBA00008164"/>
    </source>
</evidence>
<accession>A0AAY4BM07</accession>
<feature type="compositionally biased region" description="Basic and acidic residues" evidence="6">
    <location>
        <begin position="48"/>
        <end position="75"/>
    </location>
</feature>
<dbReference type="Pfam" id="PF01145">
    <property type="entry name" value="Band_7"/>
    <property type="match status" value="1"/>
</dbReference>
<dbReference type="InterPro" id="IPR036013">
    <property type="entry name" value="Band_7/SPFH_dom_sf"/>
</dbReference>
<reference evidence="9" key="2">
    <citation type="submission" date="2025-08" db="UniProtKB">
        <authorList>
            <consortium name="Ensembl"/>
        </authorList>
    </citation>
    <scope>IDENTIFICATION</scope>
</reference>
<dbReference type="SUPFAM" id="SSF117892">
    <property type="entry name" value="Band 7/SPFH domain"/>
    <property type="match status" value="1"/>
</dbReference>
<feature type="compositionally biased region" description="Basic and acidic residues" evidence="6">
    <location>
        <begin position="8"/>
        <end position="17"/>
    </location>
</feature>
<proteinExistence type="inferred from homology"/>